<name>A0A174JC26_9FIRM</name>
<dbReference type="EMBL" id="CYZL01000032">
    <property type="protein sequence ID" value="CUO94745.1"/>
    <property type="molecule type" value="Genomic_DNA"/>
</dbReference>
<protein>
    <submittedName>
        <fullName evidence="2">Endonuclease IV</fullName>
    </submittedName>
</protein>
<evidence type="ECO:0000313" key="3">
    <source>
        <dbReference type="Proteomes" id="UP000095679"/>
    </source>
</evidence>
<keyword evidence="2" id="KW-0378">Hydrolase</keyword>
<gene>
    <name evidence="2" type="ORF">ERS852450_02725</name>
</gene>
<dbReference type="AlphaFoldDB" id="A0A174JC26"/>
<keyword evidence="2" id="KW-0540">Nuclease</keyword>
<dbReference type="InterPro" id="IPR036237">
    <property type="entry name" value="Xyl_isomerase-like_sf"/>
</dbReference>
<dbReference type="GO" id="GO:0004519">
    <property type="term" value="F:endonuclease activity"/>
    <property type="evidence" value="ECO:0007669"/>
    <property type="project" value="UniProtKB-KW"/>
</dbReference>
<dbReference type="Pfam" id="PF01261">
    <property type="entry name" value="AP_endonuc_2"/>
    <property type="match status" value="1"/>
</dbReference>
<evidence type="ECO:0000313" key="2">
    <source>
        <dbReference type="EMBL" id="CUO94745.1"/>
    </source>
</evidence>
<dbReference type="Proteomes" id="UP000095679">
    <property type="component" value="Unassembled WGS sequence"/>
</dbReference>
<organism evidence="2 3">
    <name type="scientific">Anaerobutyricum hallii</name>
    <dbReference type="NCBI Taxonomy" id="39488"/>
    <lineage>
        <taxon>Bacteria</taxon>
        <taxon>Bacillati</taxon>
        <taxon>Bacillota</taxon>
        <taxon>Clostridia</taxon>
        <taxon>Lachnospirales</taxon>
        <taxon>Lachnospiraceae</taxon>
        <taxon>Anaerobutyricum</taxon>
    </lineage>
</organism>
<feature type="domain" description="Xylose isomerase-like TIM barrel" evidence="1">
    <location>
        <begin position="99"/>
        <end position="277"/>
    </location>
</feature>
<keyword evidence="2" id="KW-0255">Endonuclease</keyword>
<evidence type="ECO:0000259" key="1">
    <source>
        <dbReference type="Pfam" id="PF01261"/>
    </source>
</evidence>
<dbReference type="SUPFAM" id="SSF51658">
    <property type="entry name" value="Xylose isomerase-like"/>
    <property type="match status" value="1"/>
</dbReference>
<reference evidence="2 3" key="1">
    <citation type="submission" date="2015-09" db="EMBL/GenBank/DDBJ databases">
        <authorList>
            <consortium name="Pathogen Informatics"/>
        </authorList>
    </citation>
    <scope>NUCLEOTIDE SEQUENCE [LARGE SCALE GENOMIC DNA]</scope>
    <source>
        <strain evidence="2 3">2789STDY5834835</strain>
    </source>
</reference>
<proteinExistence type="predicted"/>
<accession>A0A174JC26</accession>
<dbReference type="InterPro" id="IPR013022">
    <property type="entry name" value="Xyl_isomerase-like_TIM-brl"/>
</dbReference>
<sequence length="337" mass="40510">MQKIPECRSMNFSIYEGMLNRYKDSEDIRKSYESRGLNGLEVIRAGEPDEGKILPDMVNGVHLYFHIFWMDWWKGNYERLDQEFDSREQWLEYFGGMSRESYLNSLRDDLAYAEQVGAKYVVFHVSEVTLRESYIYKYRYTDKEVIDASLEVINTLLDEKEYPFDFLVENLWWSGLTLKNVRLTRRLIEGMHTQKKGIMLDTGHYMNTTTQLKTPEDAIAYLNKMIDKYEKAQMLHWFKGMHLQLSLGGDYVRKQRKEWREHPIDFDKIPFYELFRLAYDHACHIDLHQPFIGEGVREFVERVAPKYITLEYQQNSREEYEQFVETQSKILKWITIH</sequence>
<dbReference type="RefSeq" id="WP_055299661.1">
    <property type="nucleotide sequence ID" value="NZ_BLYK01000044.1"/>
</dbReference>
<dbReference type="Gene3D" id="3.20.20.150">
    <property type="entry name" value="Divalent-metal-dependent TIM barrel enzymes"/>
    <property type="match status" value="1"/>
</dbReference>